<dbReference type="Proteomes" id="UP000201461">
    <property type="component" value="Segment"/>
</dbReference>
<dbReference type="GeneID" id="15926673"/>
<accession>R9TIL1</accession>
<protein>
    <submittedName>
        <fullName evidence="1">Uncharacterized protein</fullName>
    </submittedName>
</protein>
<gene>
    <name evidence="1" type="ORF">VPFG_00220</name>
</gene>
<dbReference type="KEGG" id="vg:15926673"/>
<proteinExistence type="predicted"/>
<dbReference type="EMBL" id="HQ317393">
    <property type="protein sequence ID" value="AGN30220.1"/>
    <property type="molecule type" value="Genomic_DNA"/>
</dbReference>
<organism evidence="1 2">
    <name type="scientific">Vibrio phage nt-1</name>
    <dbReference type="NCBI Taxonomy" id="115992"/>
    <lineage>
        <taxon>Viruses</taxon>
        <taxon>Duplodnaviria</taxon>
        <taxon>Heunggongvirae</taxon>
        <taxon>Uroviricota</taxon>
        <taxon>Caudoviricetes</taxon>
        <taxon>Pantevenvirales</taxon>
        <taxon>Straboviridae</taxon>
        <taxon>Mylasvirus</taxon>
        <taxon>Mylasvirus persius</taxon>
    </lineage>
</organism>
<evidence type="ECO:0000313" key="2">
    <source>
        <dbReference type="Proteomes" id="UP000201461"/>
    </source>
</evidence>
<name>R9TIL1_9CAUD</name>
<sequence>MNINDTIKQVIAYRATEEGKHAHIAVYPRNFFLQSPSVLVWHPEQDNKDVAISEQELKEWRAAARVHKFIDIVK</sequence>
<reference evidence="1 2" key="1">
    <citation type="journal article" date="2014" name="Genome Biol. Evol.">
        <title>Composite Conserved Promoter-Terminator Motifs (PeSLs) that Mediate Modular Shuffling in the Diverse T4-Like Myoviruses.</title>
        <authorList>
            <person name="Comeau A.M."/>
            <person name="Arbiol C."/>
            <person name="Krisch H.M."/>
        </authorList>
    </citation>
    <scope>NUCLEOTIDE SEQUENCE [LARGE SCALE GENOMIC DNA]</scope>
</reference>
<keyword evidence="2" id="KW-1185">Reference proteome</keyword>
<dbReference type="RefSeq" id="YP_008125369.1">
    <property type="nucleotide sequence ID" value="NC_021529.2"/>
</dbReference>
<evidence type="ECO:0000313" key="1">
    <source>
        <dbReference type="EMBL" id="AGN30220.1"/>
    </source>
</evidence>